<accession>A0A9Q0YK63</accession>
<evidence type="ECO:0000256" key="1">
    <source>
        <dbReference type="ARBA" id="ARBA00004586"/>
    </source>
</evidence>
<dbReference type="PRINTS" id="PR00463">
    <property type="entry name" value="EP450I"/>
</dbReference>
<comment type="caution">
    <text evidence="8">The sequence shown here is derived from an EMBL/GenBank/DDBJ whole genome shotgun (WGS) entry which is preliminary data.</text>
</comment>
<dbReference type="AlphaFoldDB" id="A0A9Q0YK63"/>
<keyword evidence="9" id="KW-1185">Reference proteome</keyword>
<comment type="subcellular location">
    <subcellularLocation>
        <location evidence="1">Endoplasmic reticulum membrane</location>
    </subcellularLocation>
</comment>
<dbReference type="InterPro" id="IPR050196">
    <property type="entry name" value="Cytochrome_P450_Monoox"/>
</dbReference>
<evidence type="ECO:0000256" key="7">
    <source>
        <dbReference type="SAM" id="Phobius"/>
    </source>
</evidence>
<sequence>MDSIKAAFPFVVASLVGLIICLPALLRYLVVKYRLRNFKGPRGLPILGNVLQFGADNASFMNSFLKWTETYRENGSFLVYIGFTPVVTVYNAIDMEVILRNTKHDDKGYFYKLYMAPWMGDGLLLSKGTKWATRRKLLTPSFHFSILKNFLVVLNEQAQCLTDKVCELKDKPSVNLPTLMSLCSLDIICETIMGKKLGAQKGESSEYVEAVHRMTAILIARSRNPLYWSNFIFNQSRLGKDHAKYLRILHSTTKQVIKDRKLEIQLQGNNDVTIDDKSREVRKRRRLAFLDLLIEVQKQDPSFTDEGIQEEVDTFMFEGHDTVSTSLIMTMYLIGRHPEVQRKIQEELERVFGHDRERFVTSDDLQELEYLSCVLKESQRLLPPVPFVGRDLGEDTNIGGIDVPKGTSLTLAFFMLHRDPKQFPEPEKFDPDRFLPANSEGRHNFAFLPFSAGHRNCIGQKFAVMEQKVVLATLLRKVEIKSLQKLDEMQFSGELVLRSIGGVHVKFTQRP</sequence>
<dbReference type="EMBL" id="JAIZAY010000019">
    <property type="protein sequence ID" value="KAJ8024058.1"/>
    <property type="molecule type" value="Genomic_DNA"/>
</dbReference>
<evidence type="ECO:0000256" key="6">
    <source>
        <dbReference type="RuleBase" id="RU000461"/>
    </source>
</evidence>
<name>A0A9Q0YK63_HOLLE</name>
<comment type="cofactor">
    <cofactor evidence="5">
        <name>heme</name>
        <dbReference type="ChEBI" id="CHEBI:30413"/>
    </cofactor>
</comment>
<dbReference type="GO" id="GO:0005506">
    <property type="term" value="F:iron ion binding"/>
    <property type="evidence" value="ECO:0007669"/>
    <property type="project" value="InterPro"/>
</dbReference>
<organism evidence="8 9">
    <name type="scientific">Holothuria leucospilota</name>
    <name type="common">Black long sea cucumber</name>
    <name type="synonym">Mertensiothuria leucospilota</name>
    <dbReference type="NCBI Taxonomy" id="206669"/>
    <lineage>
        <taxon>Eukaryota</taxon>
        <taxon>Metazoa</taxon>
        <taxon>Echinodermata</taxon>
        <taxon>Eleutherozoa</taxon>
        <taxon>Echinozoa</taxon>
        <taxon>Holothuroidea</taxon>
        <taxon>Aspidochirotacea</taxon>
        <taxon>Aspidochirotida</taxon>
        <taxon>Holothuriidae</taxon>
        <taxon>Holothuria</taxon>
    </lineage>
</organism>
<keyword evidence="3" id="KW-0256">Endoplasmic reticulum</keyword>
<dbReference type="PRINTS" id="PR00385">
    <property type="entry name" value="P450"/>
</dbReference>
<feature type="transmembrane region" description="Helical" evidence="7">
    <location>
        <begin position="6"/>
        <end position="30"/>
    </location>
</feature>
<dbReference type="PANTHER" id="PTHR24291">
    <property type="entry name" value="CYTOCHROME P450 FAMILY 4"/>
    <property type="match status" value="1"/>
</dbReference>
<keyword evidence="5 6" id="KW-0479">Metal-binding</keyword>
<keyword evidence="6" id="KW-0560">Oxidoreductase</keyword>
<comment type="similarity">
    <text evidence="2 6">Belongs to the cytochrome P450 family.</text>
</comment>
<dbReference type="CDD" id="cd20628">
    <property type="entry name" value="CYP4"/>
    <property type="match status" value="1"/>
</dbReference>
<feature type="binding site" description="axial binding residue" evidence="5">
    <location>
        <position position="457"/>
    </location>
    <ligand>
        <name>heme</name>
        <dbReference type="ChEBI" id="CHEBI:30413"/>
    </ligand>
    <ligandPart>
        <name>Fe</name>
        <dbReference type="ChEBI" id="CHEBI:18248"/>
    </ligandPart>
</feature>
<dbReference type="OrthoDB" id="1470350at2759"/>
<keyword evidence="5 6" id="KW-0408">Iron</keyword>
<dbReference type="Proteomes" id="UP001152320">
    <property type="component" value="Chromosome 19"/>
</dbReference>
<keyword evidence="4 7" id="KW-0472">Membrane</keyword>
<dbReference type="GO" id="GO:0004497">
    <property type="term" value="F:monooxygenase activity"/>
    <property type="evidence" value="ECO:0007669"/>
    <property type="project" value="UniProtKB-KW"/>
</dbReference>
<dbReference type="InterPro" id="IPR036396">
    <property type="entry name" value="Cyt_P450_sf"/>
</dbReference>
<keyword evidence="7" id="KW-1133">Transmembrane helix</keyword>
<dbReference type="InterPro" id="IPR017972">
    <property type="entry name" value="Cyt_P450_CS"/>
</dbReference>
<keyword evidence="7" id="KW-0812">Transmembrane</keyword>
<protein>
    <submittedName>
        <fullName evidence="8">Cytochrome P450 4V2</fullName>
    </submittedName>
</protein>
<evidence type="ECO:0000256" key="4">
    <source>
        <dbReference type="ARBA" id="ARBA00023136"/>
    </source>
</evidence>
<dbReference type="GO" id="GO:0005789">
    <property type="term" value="C:endoplasmic reticulum membrane"/>
    <property type="evidence" value="ECO:0007669"/>
    <property type="project" value="UniProtKB-SubCell"/>
</dbReference>
<dbReference type="PROSITE" id="PS00086">
    <property type="entry name" value="CYTOCHROME_P450"/>
    <property type="match status" value="1"/>
</dbReference>
<dbReference type="Gene3D" id="1.10.630.10">
    <property type="entry name" value="Cytochrome P450"/>
    <property type="match status" value="1"/>
</dbReference>
<reference evidence="8" key="1">
    <citation type="submission" date="2021-10" db="EMBL/GenBank/DDBJ databases">
        <title>Tropical sea cucumber genome reveals ecological adaptation and Cuvierian tubules defense mechanism.</title>
        <authorList>
            <person name="Chen T."/>
        </authorList>
    </citation>
    <scope>NUCLEOTIDE SEQUENCE</scope>
    <source>
        <strain evidence="8">Nanhai2018</strain>
        <tissue evidence="8">Muscle</tissue>
    </source>
</reference>
<dbReference type="GO" id="GO:0016705">
    <property type="term" value="F:oxidoreductase activity, acting on paired donors, with incorporation or reduction of molecular oxygen"/>
    <property type="evidence" value="ECO:0007669"/>
    <property type="project" value="InterPro"/>
</dbReference>
<dbReference type="GO" id="GO:0020037">
    <property type="term" value="F:heme binding"/>
    <property type="evidence" value="ECO:0007669"/>
    <property type="project" value="InterPro"/>
</dbReference>
<evidence type="ECO:0000313" key="9">
    <source>
        <dbReference type="Proteomes" id="UP001152320"/>
    </source>
</evidence>
<keyword evidence="6" id="KW-0503">Monooxygenase</keyword>
<dbReference type="InterPro" id="IPR002401">
    <property type="entry name" value="Cyt_P450_E_grp-I"/>
</dbReference>
<evidence type="ECO:0000256" key="3">
    <source>
        <dbReference type="ARBA" id="ARBA00022824"/>
    </source>
</evidence>
<dbReference type="SUPFAM" id="SSF48264">
    <property type="entry name" value="Cytochrome P450"/>
    <property type="match status" value="1"/>
</dbReference>
<evidence type="ECO:0000313" key="8">
    <source>
        <dbReference type="EMBL" id="KAJ8024058.1"/>
    </source>
</evidence>
<dbReference type="InterPro" id="IPR001128">
    <property type="entry name" value="Cyt_P450"/>
</dbReference>
<evidence type="ECO:0000256" key="2">
    <source>
        <dbReference type="ARBA" id="ARBA00010617"/>
    </source>
</evidence>
<dbReference type="PANTHER" id="PTHR24291:SF189">
    <property type="entry name" value="CYTOCHROME P450 4C3-RELATED"/>
    <property type="match status" value="1"/>
</dbReference>
<proteinExistence type="inferred from homology"/>
<keyword evidence="5 6" id="KW-0349">Heme</keyword>
<gene>
    <name evidence="8" type="ORF">HOLleu_36678</name>
</gene>
<dbReference type="Pfam" id="PF00067">
    <property type="entry name" value="p450"/>
    <property type="match status" value="1"/>
</dbReference>
<evidence type="ECO:0000256" key="5">
    <source>
        <dbReference type="PIRSR" id="PIRSR602401-1"/>
    </source>
</evidence>